<reference evidence="1 2" key="1">
    <citation type="submission" date="2019-05" db="EMBL/GenBank/DDBJ databases">
        <authorList>
            <person name="Chen C."/>
        </authorList>
    </citation>
    <scope>NUCLEOTIDE SEQUENCE [LARGE SCALE GENOMIC DNA]</scope>
    <source>
        <strain evidence="1 2">HB172198</strain>
    </source>
</reference>
<name>A0A4P8XL07_9BACL</name>
<accession>A0A4P8XL07</accession>
<evidence type="ECO:0000313" key="1">
    <source>
        <dbReference type="EMBL" id="QCT03437.1"/>
    </source>
</evidence>
<organism evidence="1 2">
    <name type="scientific">Paenibacillus algicola</name>
    <dbReference type="NCBI Taxonomy" id="2565926"/>
    <lineage>
        <taxon>Bacteria</taxon>
        <taxon>Bacillati</taxon>
        <taxon>Bacillota</taxon>
        <taxon>Bacilli</taxon>
        <taxon>Bacillales</taxon>
        <taxon>Paenibacillaceae</taxon>
        <taxon>Paenibacillus</taxon>
    </lineage>
</organism>
<dbReference type="AlphaFoldDB" id="A0A4P8XL07"/>
<dbReference type="EMBL" id="CP040396">
    <property type="protein sequence ID" value="QCT03437.1"/>
    <property type="molecule type" value="Genomic_DNA"/>
</dbReference>
<protein>
    <recommendedName>
        <fullName evidence="3">YqzE-like protein</fullName>
    </recommendedName>
</protein>
<gene>
    <name evidence="1" type="ORF">E6C60_2725</name>
</gene>
<dbReference type="Proteomes" id="UP000300879">
    <property type="component" value="Chromosome"/>
</dbReference>
<proteinExistence type="predicted"/>
<dbReference type="InterPro" id="IPR025622">
    <property type="entry name" value="YqzE"/>
</dbReference>
<evidence type="ECO:0000313" key="2">
    <source>
        <dbReference type="Proteomes" id="UP000300879"/>
    </source>
</evidence>
<evidence type="ECO:0008006" key="3">
    <source>
        <dbReference type="Google" id="ProtNLM"/>
    </source>
</evidence>
<keyword evidence="2" id="KW-1185">Reference proteome</keyword>
<sequence length="64" mass="7896">MASSDDLIKYITQRVVSYMGTPKEERRRRMAKEPWSTRWFGMLPFSMSLWKEDVVEKTRKRRRR</sequence>
<dbReference type="OrthoDB" id="2691835at2"/>
<dbReference type="KEGG" id="palo:E6C60_2725"/>
<dbReference type="Pfam" id="PF14038">
    <property type="entry name" value="YqzE"/>
    <property type="match status" value="1"/>
</dbReference>
<dbReference type="RefSeq" id="WP_138226305.1">
    <property type="nucleotide sequence ID" value="NZ_CP040396.1"/>
</dbReference>